<accession>A0A8H6J9P2</accession>
<evidence type="ECO:0000313" key="2">
    <source>
        <dbReference type="EMBL" id="KAF6808581.1"/>
    </source>
</evidence>
<reference evidence="2 3" key="1">
    <citation type="journal article" date="2020" name="Phytopathology">
        <title>Genome Sequence Resources of Colletotrichum truncatum, C. plurivorum, C. musicola, and C. sojae: Four Species Pathogenic to Soybean (Glycine max).</title>
        <authorList>
            <person name="Rogerio F."/>
            <person name="Boufleur T.R."/>
            <person name="Ciampi-Guillardi M."/>
            <person name="Sukno S.A."/>
            <person name="Thon M.R."/>
            <person name="Massola Junior N.S."/>
            <person name="Baroncelli R."/>
        </authorList>
    </citation>
    <scope>NUCLEOTIDE SEQUENCE [LARGE SCALE GENOMIC DNA]</scope>
    <source>
        <strain evidence="2 3">LFN0009</strain>
    </source>
</reference>
<comment type="caution">
    <text evidence="2">The sequence shown here is derived from an EMBL/GenBank/DDBJ whole genome shotgun (WGS) entry which is preliminary data.</text>
</comment>
<dbReference type="EMBL" id="WIGN01000115">
    <property type="protein sequence ID" value="KAF6808581.1"/>
    <property type="molecule type" value="Genomic_DNA"/>
</dbReference>
<feature type="signal peptide" evidence="1">
    <location>
        <begin position="1"/>
        <end position="25"/>
    </location>
</feature>
<gene>
    <name evidence="2" type="ORF">CSOJ01_07436</name>
</gene>
<evidence type="ECO:0000313" key="3">
    <source>
        <dbReference type="Proteomes" id="UP000652219"/>
    </source>
</evidence>
<evidence type="ECO:0000256" key="1">
    <source>
        <dbReference type="SAM" id="SignalP"/>
    </source>
</evidence>
<proteinExistence type="predicted"/>
<dbReference type="PROSITE" id="PS51257">
    <property type="entry name" value="PROKAR_LIPOPROTEIN"/>
    <property type="match status" value="1"/>
</dbReference>
<keyword evidence="3" id="KW-1185">Reference proteome</keyword>
<feature type="chain" id="PRO_5034350213" evidence="1">
    <location>
        <begin position="26"/>
        <end position="74"/>
    </location>
</feature>
<dbReference type="Proteomes" id="UP000652219">
    <property type="component" value="Unassembled WGS sequence"/>
</dbReference>
<dbReference type="AlphaFoldDB" id="A0A8H6J9P2"/>
<keyword evidence="1" id="KW-0732">Signal</keyword>
<sequence>MKATALPIFCLVATALACGVPPGAACTKIGQTSCEFNGGHTMYCSVGRKWEKGMDCPNAGKKCLCETGACGDVK</sequence>
<organism evidence="2 3">
    <name type="scientific">Colletotrichum sojae</name>
    <dbReference type="NCBI Taxonomy" id="2175907"/>
    <lineage>
        <taxon>Eukaryota</taxon>
        <taxon>Fungi</taxon>
        <taxon>Dikarya</taxon>
        <taxon>Ascomycota</taxon>
        <taxon>Pezizomycotina</taxon>
        <taxon>Sordariomycetes</taxon>
        <taxon>Hypocreomycetidae</taxon>
        <taxon>Glomerellales</taxon>
        <taxon>Glomerellaceae</taxon>
        <taxon>Colletotrichum</taxon>
        <taxon>Colletotrichum orchidearum species complex</taxon>
    </lineage>
</organism>
<protein>
    <submittedName>
        <fullName evidence="2">Uncharacterized protein</fullName>
    </submittedName>
</protein>
<name>A0A8H6J9P2_9PEZI</name>